<dbReference type="RefSeq" id="WP_073097937.1">
    <property type="nucleotide sequence ID" value="NZ_FRCY01000021.1"/>
</dbReference>
<dbReference type="Proteomes" id="UP000184513">
    <property type="component" value="Unassembled WGS sequence"/>
</dbReference>
<evidence type="ECO:0000313" key="2">
    <source>
        <dbReference type="Proteomes" id="UP000184513"/>
    </source>
</evidence>
<dbReference type="STRING" id="388280.SAMN04488057_12165"/>
<proteinExistence type="predicted"/>
<organism evidence="1 2">
    <name type="scientific">Cyclobacterium lianum</name>
    <dbReference type="NCBI Taxonomy" id="388280"/>
    <lineage>
        <taxon>Bacteria</taxon>
        <taxon>Pseudomonadati</taxon>
        <taxon>Bacteroidota</taxon>
        <taxon>Cytophagia</taxon>
        <taxon>Cytophagales</taxon>
        <taxon>Cyclobacteriaceae</taxon>
        <taxon>Cyclobacterium</taxon>
    </lineage>
</organism>
<protein>
    <submittedName>
        <fullName evidence="1">Uncharacterized protein</fullName>
    </submittedName>
</protein>
<evidence type="ECO:0000313" key="1">
    <source>
        <dbReference type="EMBL" id="SHN33458.1"/>
    </source>
</evidence>
<dbReference type="EMBL" id="FRCY01000021">
    <property type="protein sequence ID" value="SHN33458.1"/>
    <property type="molecule type" value="Genomic_DNA"/>
</dbReference>
<name>A0A1M7QQF7_9BACT</name>
<reference evidence="1 2" key="1">
    <citation type="submission" date="2016-11" db="EMBL/GenBank/DDBJ databases">
        <authorList>
            <person name="Jaros S."/>
            <person name="Januszkiewicz K."/>
            <person name="Wedrychowicz H."/>
        </authorList>
    </citation>
    <scope>NUCLEOTIDE SEQUENCE [LARGE SCALE GENOMIC DNA]</scope>
    <source>
        <strain evidence="1 2">CGMCC 1.6102</strain>
    </source>
</reference>
<keyword evidence="2" id="KW-1185">Reference proteome</keyword>
<gene>
    <name evidence="1" type="ORF">SAMN04488057_12165</name>
</gene>
<sequence>MANNLIILTPDGELVESTFAKIEKSSSAKNCVGNACDCIHWRLDSKKKIKVMNQCNSSVEIHFKFADMLGGCGSGQRIKVFPNETYEFQMPTHYLGICMPVTANKI</sequence>
<dbReference type="AlphaFoldDB" id="A0A1M7QQF7"/>
<accession>A0A1M7QQF7</accession>